<evidence type="ECO:0000313" key="1">
    <source>
        <dbReference type="EMBL" id="DAE32991.1"/>
    </source>
</evidence>
<protein>
    <submittedName>
        <fullName evidence="1">Uncharacterized protein</fullName>
    </submittedName>
</protein>
<name>A0A8S5RNT8_9VIRU</name>
<sequence>MNGKDKITKMNNMKIKVGDKVRVREDAPRIYLRGFDYIFTGVESVVSEVEDDNAVIIFNTDHINSQTTIPTKYLVKVDAEKKESEYKYQVGQKVKSAYANEILTIKERCGRVRHDNVYKVEEYAYTWNECELQPYTEPTEQTEAEKPNHTIKIPVEVDPTDSYWDAYTANLAKEVALKVANKYTDPKEAAEYAVSVAKAVVEGLKRK</sequence>
<reference evidence="1" key="1">
    <citation type="journal article" date="2021" name="Proc. Natl. Acad. Sci. U.S.A.">
        <title>A Catalog of Tens of Thousands of Viruses from Human Metagenomes Reveals Hidden Associations with Chronic Diseases.</title>
        <authorList>
            <person name="Tisza M.J."/>
            <person name="Buck C.B."/>
        </authorList>
    </citation>
    <scope>NUCLEOTIDE SEQUENCE</scope>
    <source>
        <strain evidence="1">CtoYX9</strain>
    </source>
</reference>
<proteinExistence type="predicted"/>
<accession>A0A8S5RNT8</accession>
<organism evidence="1">
    <name type="scientific">virus sp. ctoYX9</name>
    <dbReference type="NCBI Taxonomy" id="2825822"/>
    <lineage>
        <taxon>Viruses</taxon>
    </lineage>
</organism>
<dbReference type="EMBL" id="BK059131">
    <property type="protein sequence ID" value="DAE32991.1"/>
    <property type="molecule type" value="Genomic_DNA"/>
</dbReference>